<dbReference type="PRINTS" id="PR00463">
    <property type="entry name" value="EP450I"/>
</dbReference>
<dbReference type="Pfam" id="PF00067">
    <property type="entry name" value="p450"/>
    <property type="match status" value="1"/>
</dbReference>
<evidence type="ECO:0000256" key="11">
    <source>
        <dbReference type="ARBA" id="ARBA00023033"/>
    </source>
</evidence>
<dbReference type="GO" id="GO:0020037">
    <property type="term" value="F:heme binding"/>
    <property type="evidence" value="ECO:0007669"/>
    <property type="project" value="InterPro"/>
</dbReference>
<comment type="subcellular location">
    <subcellularLocation>
        <location evidence="2">Membrane</location>
    </subcellularLocation>
</comment>
<keyword evidence="15" id="KW-1185">Reference proteome</keyword>
<keyword evidence="6" id="KW-0812">Transmembrane</keyword>
<dbReference type="STRING" id="50990.A0A4Y7PPN4"/>
<evidence type="ECO:0000256" key="1">
    <source>
        <dbReference type="ARBA" id="ARBA00001971"/>
    </source>
</evidence>
<dbReference type="GO" id="GO:0005506">
    <property type="term" value="F:iron ion binding"/>
    <property type="evidence" value="ECO:0007669"/>
    <property type="project" value="InterPro"/>
</dbReference>
<keyword evidence="10 13" id="KW-0408">Iron</keyword>
<dbReference type="SUPFAM" id="SSF48264">
    <property type="entry name" value="Cytochrome P450"/>
    <property type="match status" value="1"/>
</dbReference>
<evidence type="ECO:0000256" key="8">
    <source>
        <dbReference type="ARBA" id="ARBA00022989"/>
    </source>
</evidence>
<keyword evidence="9" id="KW-0560">Oxidoreductase</keyword>
<dbReference type="VEuPathDB" id="FungiDB:BD410DRAFT_886543"/>
<keyword evidence="12" id="KW-0472">Membrane</keyword>
<evidence type="ECO:0000256" key="4">
    <source>
        <dbReference type="ARBA" id="ARBA00010617"/>
    </source>
</evidence>
<organism evidence="14 15">
    <name type="scientific">Rickenella mellea</name>
    <dbReference type="NCBI Taxonomy" id="50990"/>
    <lineage>
        <taxon>Eukaryota</taxon>
        <taxon>Fungi</taxon>
        <taxon>Dikarya</taxon>
        <taxon>Basidiomycota</taxon>
        <taxon>Agaricomycotina</taxon>
        <taxon>Agaricomycetes</taxon>
        <taxon>Hymenochaetales</taxon>
        <taxon>Rickenellaceae</taxon>
        <taxon>Rickenella</taxon>
    </lineage>
</organism>
<dbReference type="PRINTS" id="PR00385">
    <property type="entry name" value="P450"/>
</dbReference>
<evidence type="ECO:0000256" key="6">
    <source>
        <dbReference type="ARBA" id="ARBA00022692"/>
    </source>
</evidence>
<dbReference type="PANTHER" id="PTHR46300">
    <property type="entry name" value="P450, PUTATIVE (EUROFUNG)-RELATED-RELATED"/>
    <property type="match status" value="1"/>
</dbReference>
<protein>
    <submittedName>
        <fullName evidence="14">Cytochrome P450</fullName>
    </submittedName>
</protein>
<accession>A0A4Y7PPN4</accession>
<evidence type="ECO:0000256" key="9">
    <source>
        <dbReference type="ARBA" id="ARBA00023002"/>
    </source>
</evidence>
<evidence type="ECO:0000256" key="13">
    <source>
        <dbReference type="PIRSR" id="PIRSR602401-1"/>
    </source>
</evidence>
<dbReference type="CDD" id="cd11065">
    <property type="entry name" value="CYP64-like"/>
    <property type="match status" value="1"/>
</dbReference>
<dbReference type="OrthoDB" id="1103324at2759"/>
<dbReference type="EMBL" id="ML170234">
    <property type="protein sequence ID" value="TDL16822.1"/>
    <property type="molecule type" value="Genomic_DNA"/>
</dbReference>
<proteinExistence type="inferred from homology"/>
<dbReference type="AlphaFoldDB" id="A0A4Y7PPN4"/>
<evidence type="ECO:0000256" key="5">
    <source>
        <dbReference type="ARBA" id="ARBA00022617"/>
    </source>
</evidence>
<dbReference type="InterPro" id="IPR036396">
    <property type="entry name" value="Cyt_P450_sf"/>
</dbReference>
<reference evidence="14 15" key="1">
    <citation type="submission" date="2018-06" db="EMBL/GenBank/DDBJ databases">
        <title>A transcriptomic atlas of mushroom development highlights an independent origin of complex multicellularity.</title>
        <authorList>
            <consortium name="DOE Joint Genome Institute"/>
            <person name="Krizsan K."/>
            <person name="Almasi E."/>
            <person name="Merenyi Z."/>
            <person name="Sahu N."/>
            <person name="Viragh M."/>
            <person name="Koszo T."/>
            <person name="Mondo S."/>
            <person name="Kiss B."/>
            <person name="Balint B."/>
            <person name="Kues U."/>
            <person name="Barry K."/>
            <person name="Hegedus J.C."/>
            <person name="Henrissat B."/>
            <person name="Johnson J."/>
            <person name="Lipzen A."/>
            <person name="Ohm R."/>
            <person name="Nagy I."/>
            <person name="Pangilinan J."/>
            <person name="Yan J."/>
            <person name="Xiong Y."/>
            <person name="Grigoriev I.V."/>
            <person name="Hibbett D.S."/>
            <person name="Nagy L.G."/>
        </authorList>
    </citation>
    <scope>NUCLEOTIDE SEQUENCE [LARGE SCALE GENOMIC DNA]</scope>
    <source>
        <strain evidence="14 15">SZMC22713</strain>
    </source>
</reference>
<keyword evidence="7 13" id="KW-0479">Metal-binding</keyword>
<evidence type="ECO:0000256" key="12">
    <source>
        <dbReference type="ARBA" id="ARBA00023136"/>
    </source>
</evidence>
<comment type="similarity">
    <text evidence="4">Belongs to the cytochrome P450 family.</text>
</comment>
<sequence length="517" mass="57778">MSVSIAALGGALLGGVLLVLYFTSSSSSNPKGLPLPPGPKGLPILGNLLEIPSDYYWLKFDEWIRQYGPICTVNLMGKPVILLGSPKVAADLLDRRSAIYSDRPRWVFASEILARNMHVGTIRVGDTHRRFRKAIHAGLQPKALSSYHPIEEKESRVFLKQISRDPENFRSHVKRYTAAVILGTMYGHQVSTFDNDRFAKRIFNSASIFAGSLAPGAFLVDMLPWLQYVPSWVPGAGWKKKAAKWAEDDRVLYTEMTEEARENAAKQTSFISEGLVDNQYGVTDEELAYIGGTISQTPDTLMSVSSGFMLAMVRWPEVQRKAQEEIDRVVGRSRFPVFADRANLPYTTAIVKETCRWRPVAPLSVPHASTKDDEYMGYFIPKGTTVISSIWSIHKDPEVYPDSDSFKPERFLDKDGKEKNTEESKVLGHHLYGFGRRLCPGATMADHAVWLFAAHNLWALNMKRALDANGKEIIPNVDPLSFTSGGEASHPLPFKCRLELRPGVKEFLEDIEMPGSD</sequence>
<evidence type="ECO:0000313" key="15">
    <source>
        <dbReference type="Proteomes" id="UP000294933"/>
    </source>
</evidence>
<name>A0A4Y7PPN4_9AGAM</name>
<dbReference type="InterPro" id="IPR001128">
    <property type="entry name" value="Cyt_P450"/>
</dbReference>
<dbReference type="InterPro" id="IPR050364">
    <property type="entry name" value="Cytochrome_P450_fung"/>
</dbReference>
<dbReference type="GO" id="GO:0004497">
    <property type="term" value="F:monooxygenase activity"/>
    <property type="evidence" value="ECO:0007669"/>
    <property type="project" value="UniProtKB-KW"/>
</dbReference>
<dbReference type="GO" id="GO:0016705">
    <property type="term" value="F:oxidoreductase activity, acting on paired donors, with incorporation or reduction of molecular oxygen"/>
    <property type="evidence" value="ECO:0007669"/>
    <property type="project" value="InterPro"/>
</dbReference>
<dbReference type="Gene3D" id="1.10.630.10">
    <property type="entry name" value="Cytochrome P450"/>
    <property type="match status" value="1"/>
</dbReference>
<comment type="pathway">
    <text evidence="3">Secondary metabolite biosynthesis.</text>
</comment>
<feature type="binding site" description="axial binding residue" evidence="13">
    <location>
        <position position="439"/>
    </location>
    <ligand>
        <name>heme</name>
        <dbReference type="ChEBI" id="CHEBI:30413"/>
    </ligand>
    <ligandPart>
        <name>Fe</name>
        <dbReference type="ChEBI" id="CHEBI:18248"/>
    </ligandPart>
</feature>
<evidence type="ECO:0000256" key="7">
    <source>
        <dbReference type="ARBA" id="ARBA00022723"/>
    </source>
</evidence>
<keyword evidence="11" id="KW-0503">Monooxygenase</keyword>
<dbReference type="Proteomes" id="UP000294933">
    <property type="component" value="Unassembled WGS sequence"/>
</dbReference>
<comment type="cofactor">
    <cofactor evidence="1 13">
        <name>heme</name>
        <dbReference type="ChEBI" id="CHEBI:30413"/>
    </cofactor>
</comment>
<keyword evidence="5 13" id="KW-0349">Heme</keyword>
<dbReference type="PANTHER" id="PTHR46300:SF2">
    <property type="entry name" value="CYTOCHROME P450 MONOOXYGENASE ALNH-RELATED"/>
    <property type="match status" value="1"/>
</dbReference>
<gene>
    <name evidence="14" type="ORF">BD410DRAFT_886543</name>
</gene>
<evidence type="ECO:0000256" key="2">
    <source>
        <dbReference type="ARBA" id="ARBA00004370"/>
    </source>
</evidence>
<evidence type="ECO:0000256" key="10">
    <source>
        <dbReference type="ARBA" id="ARBA00023004"/>
    </source>
</evidence>
<evidence type="ECO:0000313" key="14">
    <source>
        <dbReference type="EMBL" id="TDL16822.1"/>
    </source>
</evidence>
<dbReference type="GO" id="GO:0016020">
    <property type="term" value="C:membrane"/>
    <property type="evidence" value="ECO:0007669"/>
    <property type="project" value="UniProtKB-SubCell"/>
</dbReference>
<keyword evidence="8" id="KW-1133">Transmembrane helix</keyword>
<evidence type="ECO:0000256" key="3">
    <source>
        <dbReference type="ARBA" id="ARBA00005179"/>
    </source>
</evidence>
<dbReference type="InterPro" id="IPR002401">
    <property type="entry name" value="Cyt_P450_E_grp-I"/>
</dbReference>